<protein>
    <submittedName>
        <fullName evidence="2">NAD(P)-dependent oxidoreductase</fullName>
    </submittedName>
</protein>
<sequence>MKVGINGASGHLGQAVLAELAVRAQGHDVVAISRTPEKVPGGWEKRAGDYDRPDTLANAYAGLDRLLLIPTVDLAPGARSRQNAAAIEAAVAAGVGHVVFLSAAGTAKAEDASMHGSYWRGEQTLIKQAEAWTILRMNYYTESFAMEVAAPQTNQIFGLAENKVAFISRNDIAAAAAGMLVSDGHDGAIYNLTGPQSLTGAERAAVASQVLGREIGFQTAPEAALRAGFAQFGYPEVVIDALIGIQQKFARRGNDIVTGDVEKLSGRPARPFVKTLGEALRALS</sequence>
<evidence type="ECO:0000259" key="1">
    <source>
        <dbReference type="Pfam" id="PF13460"/>
    </source>
</evidence>
<evidence type="ECO:0000313" key="3">
    <source>
        <dbReference type="Proteomes" id="UP001153050"/>
    </source>
</evidence>
<dbReference type="InterPro" id="IPR016040">
    <property type="entry name" value="NAD(P)-bd_dom"/>
</dbReference>
<dbReference type="PANTHER" id="PTHR47129">
    <property type="entry name" value="QUINONE OXIDOREDUCTASE 2"/>
    <property type="match status" value="1"/>
</dbReference>
<dbReference type="Gene3D" id="3.40.50.720">
    <property type="entry name" value="NAD(P)-binding Rossmann-like Domain"/>
    <property type="match status" value="1"/>
</dbReference>
<dbReference type="EMBL" id="CAKXZT010000142">
    <property type="protein sequence ID" value="CAH2405315.1"/>
    <property type="molecule type" value="Genomic_DNA"/>
</dbReference>
<dbReference type="Pfam" id="PF13460">
    <property type="entry name" value="NAD_binding_10"/>
    <property type="match status" value="1"/>
</dbReference>
<dbReference type="PANTHER" id="PTHR47129:SF1">
    <property type="entry name" value="NMRA-LIKE DOMAIN-CONTAINING PROTEIN"/>
    <property type="match status" value="1"/>
</dbReference>
<keyword evidence="3" id="KW-1185">Reference proteome</keyword>
<dbReference type="InterPro" id="IPR036291">
    <property type="entry name" value="NAD(P)-bd_dom_sf"/>
</dbReference>
<evidence type="ECO:0000313" key="2">
    <source>
        <dbReference type="EMBL" id="CAH2405315.1"/>
    </source>
</evidence>
<reference evidence="2 3" key="1">
    <citation type="submission" date="2022-03" db="EMBL/GenBank/DDBJ databases">
        <authorList>
            <person name="Brunel B."/>
        </authorList>
    </citation>
    <scope>NUCLEOTIDE SEQUENCE [LARGE SCALE GENOMIC DNA]</scope>
    <source>
        <strain evidence="2">STM5069sample</strain>
    </source>
</reference>
<dbReference type="RefSeq" id="WP_254020339.1">
    <property type="nucleotide sequence ID" value="NZ_CAKXZT010000142.1"/>
</dbReference>
<dbReference type="Gene3D" id="3.90.25.10">
    <property type="entry name" value="UDP-galactose 4-epimerase, domain 1"/>
    <property type="match status" value="1"/>
</dbReference>
<comment type="caution">
    <text evidence="2">The sequence shown here is derived from an EMBL/GenBank/DDBJ whole genome shotgun (WGS) entry which is preliminary data.</text>
</comment>
<name>A0ABN8K4X6_9HYPH</name>
<dbReference type="Proteomes" id="UP001153050">
    <property type="component" value="Unassembled WGS sequence"/>
</dbReference>
<dbReference type="SUPFAM" id="SSF51735">
    <property type="entry name" value="NAD(P)-binding Rossmann-fold domains"/>
    <property type="match status" value="1"/>
</dbReference>
<dbReference type="InterPro" id="IPR052718">
    <property type="entry name" value="NmrA-type_oxidoreductase"/>
</dbReference>
<accession>A0ABN8K4X6</accession>
<organism evidence="2 3">
    <name type="scientific">Mesorhizobium escarrei</name>
    <dbReference type="NCBI Taxonomy" id="666018"/>
    <lineage>
        <taxon>Bacteria</taxon>
        <taxon>Pseudomonadati</taxon>
        <taxon>Pseudomonadota</taxon>
        <taxon>Alphaproteobacteria</taxon>
        <taxon>Hyphomicrobiales</taxon>
        <taxon>Phyllobacteriaceae</taxon>
        <taxon>Mesorhizobium</taxon>
    </lineage>
</organism>
<gene>
    <name evidence="2" type="ORF">MES5069_460074</name>
</gene>
<proteinExistence type="predicted"/>
<feature type="domain" description="NAD(P)-binding" evidence="1">
    <location>
        <begin position="7"/>
        <end position="180"/>
    </location>
</feature>